<feature type="compositionally biased region" description="Polar residues" evidence="1">
    <location>
        <begin position="135"/>
        <end position="146"/>
    </location>
</feature>
<gene>
    <name evidence="2" type="ORF">GMA8713_02534</name>
</gene>
<sequence>MLNLSGQRVPLKGLKVTARQQLAGQDMSGSSAATDQAETGDKTKVLAVTGTIPFKAAPMLNQLFTLAGAKEAAARVVYRITNPTADALKIRQVKFQGTLTAREDMTLRQWVVAFELVEHLSVAERTEKREPPTPAAQQKATGVTTPASPPTASDDVPPDTDVEMTGFMGVLHQVENALP</sequence>
<dbReference type="Proteomes" id="UP000073601">
    <property type="component" value="Unassembled WGS sequence"/>
</dbReference>
<reference evidence="3" key="1">
    <citation type="submission" date="2016-02" db="EMBL/GenBank/DDBJ databases">
        <authorList>
            <person name="Rodrigo-Torres Lidia"/>
            <person name="Arahal R.David."/>
        </authorList>
    </citation>
    <scope>NUCLEOTIDE SEQUENCE [LARGE SCALE GENOMIC DNA]</scope>
    <source>
        <strain evidence="3">CECT 8713</strain>
    </source>
</reference>
<accession>A0A128F8T8</accession>
<feature type="region of interest" description="Disordered" evidence="1">
    <location>
        <begin position="124"/>
        <end position="163"/>
    </location>
</feature>
<evidence type="ECO:0000256" key="1">
    <source>
        <dbReference type="SAM" id="MobiDB-lite"/>
    </source>
</evidence>
<dbReference type="EMBL" id="FIZY01000021">
    <property type="protein sequence ID" value="CZF83227.1"/>
    <property type="molecule type" value="Genomic_DNA"/>
</dbReference>
<dbReference type="RefSeq" id="WP_062710154.1">
    <property type="nucleotide sequence ID" value="NZ_CAWRCI010000021.1"/>
</dbReference>
<dbReference type="OrthoDB" id="6314079at2"/>
<evidence type="ECO:0000313" key="2">
    <source>
        <dbReference type="EMBL" id="CZF83227.1"/>
    </source>
</evidence>
<dbReference type="InterPro" id="IPR057869">
    <property type="entry name" value="HP1_YO34"/>
</dbReference>
<proteinExistence type="predicted"/>
<name>A0A128F8T8_9GAMM</name>
<evidence type="ECO:0000313" key="3">
    <source>
        <dbReference type="Proteomes" id="UP000073601"/>
    </source>
</evidence>
<evidence type="ECO:0008006" key="4">
    <source>
        <dbReference type="Google" id="ProtNLM"/>
    </source>
</evidence>
<dbReference type="AlphaFoldDB" id="A0A128F8T8"/>
<keyword evidence="3" id="KW-1185">Reference proteome</keyword>
<dbReference type="Pfam" id="PF25759">
    <property type="entry name" value="HP1_ORF34"/>
    <property type="match status" value="1"/>
</dbReference>
<organism evidence="2 3">
    <name type="scientific">Grimontia marina</name>
    <dbReference type="NCBI Taxonomy" id="646534"/>
    <lineage>
        <taxon>Bacteria</taxon>
        <taxon>Pseudomonadati</taxon>
        <taxon>Pseudomonadota</taxon>
        <taxon>Gammaproteobacteria</taxon>
        <taxon>Vibrionales</taxon>
        <taxon>Vibrionaceae</taxon>
        <taxon>Grimontia</taxon>
    </lineage>
</organism>
<protein>
    <recommendedName>
        <fullName evidence="4">Adenine glycosylase</fullName>
    </recommendedName>
</protein>